<reference evidence="2 5" key="1">
    <citation type="journal article" date="2011" name="J. Bacteriol.">
        <title>Genome sequence of Halobiforma lacisalsi AJ5, an extremely halophilic archaeon which harbors a bop gene.</title>
        <authorList>
            <person name="Jiang X."/>
            <person name="Wang S."/>
            <person name="Cheng H."/>
            <person name="Huo Y."/>
            <person name="Zhang X."/>
            <person name="Zhu X."/>
            <person name="Han X."/>
            <person name="Ni P."/>
            <person name="Wu M."/>
        </authorList>
    </citation>
    <scope>NUCLEOTIDE SEQUENCE [LARGE SCALE GENOMIC DNA]</scope>
    <source>
        <strain evidence="2 5">AJ5</strain>
    </source>
</reference>
<evidence type="ECO:0000256" key="1">
    <source>
        <dbReference type="SAM" id="Phobius"/>
    </source>
</evidence>
<dbReference type="EMBL" id="CP019285">
    <property type="protein sequence ID" value="APW97682.1"/>
    <property type="molecule type" value="Genomic_DNA"/>
</dbReference>
<feature type="transmembrane region" description="Helical" evidence="1">
    <location>
        <begin position="78"/>
        <end position="103"/>
    </location>
</feature>
<feature type="transmembrane region" description="Helical" evidence="1">
    <location>
        <begin position="40"/>
        <end position="58"/>
    </location>
</feature>
<dbReference type="KEGG" id="hlc:CHINAEXTREME07805"/>
<proteinExistence type="predicted"/>
<keyword evidence="4" id="KW-1185">Reference proteome</keyword>
<protein>
    <submittedName>
        <fullName evidence="3">Uncharacterized protein</fullName>
    </submittedName>
</protein>
<dbReference type="AlphaFoldDB" id="M0LUU2"/>
<organism evidence="3 4">
    <name type="scientific">Natronobacterium lacisalsi AJ5</name>
    <dbReference type="NCBI Taxonomy" id="358396"/>
    <lineage>
        <taxon>Archaea</taxon>
        <taxon>Methanobacteriati</taxon>
        <taxon>Methanobacteriota</taxon>
        <taxon>Stenosarchaea group</taxon>
        <taxon>Halobacteria</taxon>
        <taxon>Halobacteriales</taxon>
        <taxon>Natrialbaceae</taxon>
        <taxon>Natronobacterium</taxon>
    </lineage>
</organism>
<dbReference type="STRING" id="358396.CHINAEXTREME_07805"/>
<evidence type="ECO:0000313" key="2">
    <source>
        <dbReference type="EMBL" id="APW97682.1"/>
    </source>
</evidence>
<name>M0LUU2_NATLA</name>
<dbReference type="eggNOG" id="ENOG502N5UA">
    <property type="taxonomic scope" value="Archaea"/>
</dbReference>
<keyword evidence="1" id="KW-0812">Transmembrane</keyword>
<sequence>MDVNVEDVSPAQRLGIGIALVVVGSVLGQPNLGLETRISAFATLFGIGFLGAAFEPPLTNALGARGWADLSSVKQTGVLFVLAIVAIVLWLAVSLAQGAVWALF</sequence>
<dbReference type="Proteomes" id="UP000011555">
    <property type="component" value="Unassembled WGS sequence"/>
</dbReference>
<gene>
    <name evidence="3" type="ORF">C445_01761</name>
    <name evidence="2" type="ORF">CHINAEXTREME_07805</name>
</gene>
<dbReference type="EMBL" id="AOLZ01000013">
    <property type="protein sequence ID" value="EMA36928.1"/>
    <property type="molecule type" value="Genomic_DNA"/>
</dbReference>
<evidence type="ECO:0000313" key="3">
    <source>
        <dbReference type="EMBL" id="EMA36928.1"/>
    </source>
</evidence>
<evidence type="ECO:0000313" key="5">
    <source>
        <dbReference type="Proteomes" id="UP000186547"/>
    </source>
</evidence>
<dbReference type="RefSeq" id="WP_007140108.1">
    <property type="nucleotide sequence ID" value="NZ_AOLZ01000013.1"/>
</dbReference>
<reference evidence="3 4" key="2">
    <citation type="journal article" date="2014" name="PLoS Genet.">
        <title>Phylogenetically driven sequencing of extremely halophilic archaea reveals strategies for static and dynamic osmo-response.</title>
        <authorList>
            <person name="Becker E.A."/>
            <person name="Seitzer P.M."/>
            <person name="Tritt A."/>
            <person name="Larsen D."/>
            <person name="Krusor M."/>
            <person name="Yao A.I."/>
            <person name="Wu D."/>
            <person name="Madern D."/>
            <person name="Eisen J.A."/>
            <person name="Darling A.E."/>
            <person name="Facciotti M.T."/>
        </authorList>
    </citation>
    <scope>NUCLEOTIDE SEQUENCE [LARGE SCALE GENOMIC DNA]</scope>
    <source>
        <strain evidence="3 4">AJ5</strain>
    </source>
</reference>
<feature type="transmembrane region" description="Helical" evidence="1">
    <location>
        <begin position="12"/>
        <end position="28"/>
    </location>
</feature>
<accession>M0LUU2</accession>
<keyword evidence="1" id="KW-0472">Membrane</keyword>
<dbReference type="Proteomes" id="UP000186547">
    <property type="component" value="Chromosome"/>
</dbReference>
<reference evidence="2" key="3">
    <citation type="submission" date="2017-01" db="EMBL/GenBank/DDBJ databases">
        <authorList>
            <person name="Mah S.A."/>
            <person name="Swanson W.J."/>
            <person name="Moy G.W."/>
            <person name="Vacquier V.D."/>
        </authorList>
    </citation>
    <scope>NUCLEOTIDE SEQUENCE</scope>
    <source>
        <strain evidence="2">AJ5</strain>
    </source>
</reference>
<evidence type="ECO:0000313" key="4">
    <source>
        <dbReference type="Proteomes" id="UP000011555"/>
    </source>
</evidence>
<keyword evidence="1" id="KW-1133">Transmembrane helix</keyword>
<dbReference type="GeneID" id="30921019"/>